<name>A0AAW0YC16_CHEQU</name>
<reference evidence="1" key="2">
    <citation type="submission" date="2024-01" db="EMBL/GenBank/DDBJ databases">
        <authorList>
            <person name="He J."/>
            <person name="Wang M."/>
            <person name="Zheng J."/>
            <person name="Liu Z."/>
        </authorList>
    </citation>
    <scope>NUCLEOTIDE SEQUENCE</scope>
    <source>
        <strain evidence="1">ZL_2023a</strain>
        <tissue evidence="1">Muscle</tissue>
    </source>
</reference>
<sequence length="137" mass="16054">MLTSNYQRISLFLCTFSNFVNYEADANQLLNDSNLSQQLYTKINGLKSAITDYEYNEDMHKWVLDEEEIYVPNSMTHQTTLYSTHSEQWWRATSEDDPAMDAEPVPWDGKGLYENVSSNLFQDYEVIQNTWEEDAVL</sequence>
<evidence type="ECO:0000313" key="1">
    <source>
        <dbReference type="EMBL" id="KAK8754483.1"/>
    </source>
</evidence>
<organism evidence="1 2">
    <name type="scientific">Cherax quadricarinatus</name>
    <name type="common">Australian red claw crayfish</name>
    <dbReference type="NCBI Taxonomy" id="27406"/>
    <lineage>
        <taxon>Eukaryota</taxon>
        <taxon>Metazoa</taxon>
        <taxon>Ecdysozoa</taxon>
        <taxon>Arthropoda</taxon>
        <taxon>Crustacea</taxon>
        <taxon>Multicrustacea</taxon>
        <taxon>Malacostraca</taxon>
        <taxon>Eumalacostraca</taxon>
        <taxon>Eucarida</taxon>
        <taxon>Decapoda</taxon>
        <taxon>Pleocyemata</taxon>
        <taxon>Astacidea</taxon>
        <taxon>Parastacoidea</taxon>
        <taxon>Parastacidae</taxon>
        <taxon>Cherax</taxon>
    </lineage>
</organism>
<keyword evidence="2" id="KW-1185">Reference proteome</keyword>
<dbReference type="AlphaFoldDB" id="A0AAW0YC16"/>
<accession>A0AAW0YC16</accession>
<evidence type="ECO:0000313" key="2">
    <source>
        <dbReference type="Proteomes" id="UP001445076"/>
    </source>
</evidence>
<comment type="caution">
    <text evidence="1">The sequence shown here is derived from an EMBL/GenBank/DDBJ whole genome shotgun (WGS) entry which is preliminary data.</text>
</comment>
<dbReference type="EMBL" id="JARKIK010000001">
    <property type="protein sequence ID" value="KAK8754484.1"/>
    <property type="molecule type" value="Genomic_DNA"/>
</dbReference>
<reference evidence="1 2" key="1">
    <citation type="journal article" date="2024" name="BMC Genomics">
        <title>Genome assembly of redclaw crayfish (Cherax quadricarinatus) provides insights into its immune adaptation and hypoxia tolerance.</title>
        <authorList>
            <person name="Liu Z."/>
            <person name="Zheng J."/>
            <person name="Li H."/>
            <person name="Fang K."/>
            <person name="Wang S."/>
            <person name="He J."/>
            <person name="Zhou D."/>
            <person name="Weng S."/>
            <person name="Chi M."/>
            <person name="Gu Z."/>
            <person name="He J."/>
            <person name="Li F."/>
            <person name="Wang M."/>
        </authorList>
    </citation>
    <scope>NUCLEOTIDE SEQUENCE [LARGE SCALE GENOMIC DNA]</scope>
    <source>
        <strain evidence="1">ZL_2023a</strain>
    </source>
</reference>
<proteinExistence type="predicted"/>
<dbReference type="EMBL" id="JARKIK010000001">
    <property type="protein sequence ID" value="KAK8754483.1"/>
    <property type="molecule type" value="Genomic_DNA"/>
</dbReference>
<gene>
    <name evidence="1" type="ORF">OTU49_016409</name>
</gene>
<protein>
    <submittedName>
        <fullName evidence="1">Uncharacterized protein</fullName>
    </submittedName>
</protein>
<dbReference type="Proteomes" id="UP001445076">
    <property type="component" value="Unassembled WGS sequence"/>
</dbReference>